<sequence>MIKVKYYYNDDFLLQGFCLKGHADFAEIGYDIVCAAVTSNAIAVINSLDKLQKIEFEKVVGEEGHIECIVKDTHVKDAQLLLNHFQLAVKEIKREYPKNIKILKSRG</sequence>
<evidence type="ECO:0000313" key="7">
    <source>
        <dbReference type="EMBL" id="CDT37261.1"/>
    </source>
</evidence>
<dbReference type="CDD" id="cd16332">
    <property type="entry name" value="Prp-like"/>
    <property type="match status" value="1"/>
</dbReference>
<dbReference type="AlphaFoldDB" id="A0A069AQP8"/>
<evidence type="ECO:0000256" key="6">
    <source>
        <dbReference type="ARBA" id="ARBA00044538"/>
    </source>
</evidence>
<proteinExistence type="inferred from homology"/>
<dbReference type="EMBL" id="LK933127">
    <property type="protein sequence ID" value="CDT37261.1"/>
    <property type="molecule type" value="Genomic_DNA"/>
</dbReference>
<evidence type="ECO:0000256" key="5">
    <source>
        <dbReference type="ARBA" id="ARBA00044503"/>
    </source>
</evidence>
<dbReference type="InterPro" id="IPR007422">
    <property type="entry name" value="Peptidase_Prp"/>
</dbReference>
<dbReference type="PANTHER" id="PTHR39178">
    <property type="entry name" value="HYPOTHETICAL RIBOSOME-ASSOCIATED PROTEIN"/>
    <property type="match status" value="1"/>
</dbReference>
<name>A0A069AQP8_CLODI</name>
<dbReference type="RefSeq" id="WP_124994991.1">
    <property type="nucleotide sequence ID" value="NZ_RRAU01000024.1"/>
</dbReference>
<dbReference type="GO" id="GO:0042254">
    <property type="term" value="P:ribosome biogenesis"/>
    <property type="evidence" value="ECO:0007669"/>
    <property type="project" value="UniProtKB-KW"/>
</dbReference>
<organism evidence="7">
    <name type="scientific">Clostridioides difficile</name>
    <name type="common">Peptoclostridium difficile</name>
    <dbReference type="NCBI Taxonomy" id="1496"/>
    <lineage>
        <taxon>Bacteria</taxon>
        <taxon>Bacillati</taxon>
        <taxon>Bacillota</taxon>
        <taxon>Clostridia</taxon>
        <taxon>Peptostreptococcales</taxon>
        <taxon>Peptostreptococcaceae</taxon>
        <taxon>Clostridioides</taxon>
    </lineage>
</organism>
<dbReference type="GO" id="GO:0008234">
    <property type="term" value="F:cysteine-type peptidase activity"/>
    <property type="evidence" value="ECO:0007669"/>
    <property type="project" value="UniProtKB-KW"/>
</dbReference>
<comment type="similarity">
    <text evidence="5">Belongs to the Prp family.</text>
</comment>
<evidence type="ECO:0000256" key="2">
    <source>
        <dbReference type="ARBA" id="ARBA00022670"/>
    </source>
</evidence>
<reference evidence="7" key="1">
    <citation type="submission" date="2014-07" db="EMBL/GenBank/DDBJ databases">
        <authorList>
            <person name="Monot Marc"/>
        </authorList>
    </citation>
    <scope>NUCLEOTIDE SEQUENCE</scope>
    <source>
        <strain evidence="7">7032989</strain>
    </source>
</reference>
<keyword evidence="2" id="KW-0645">Protease</keyword>
<dbReference type="Pfam" id="PF04327">
    <property type="entry name" value="Peptidase_Prp"/>
    <property type="match status" value="1"/>
</dbReference>
<dbReference type="PANTHER" id="PTHR39178:SF1">
    <property type="entry name" value="RIBOSOMAL-PROCESSING CYSTEINE PROTEASE PRP"/>
    <property type="match status" value="1"/>
</dbReference>
<dbReference type="SUPFAM" id="SSF118010">
    <property type="entry name" value="TM1457-like"/>
    <property type="match status" value="1"/>
</dbReference>
<dbReference type="Gene3D" id="3.30.70.1490">
    <property type="entry name" value="Cysteine protease Prp"/>
    <property type="match status" value="1"/>
</dbReference>
<evidence type="ECO:0000256" key="4">
    <source>
        <dbReference type="ARBA" id="ARBA00022807"/>
    </source>
</evidence>
<dbReference type="InterPro" id="IPR036764">
    <property type="entry name" value="Peptidase_Prp_sf"/>
</dbReference>
<keyword evidence="3" id="KW-0378">Hydrolase</keyword>
<gene>
    <name evidence="7" type="ORF">BN1095_450067</name>
</gene>
<evidence type="ECO:0000256" key="3">
    <source>
        <dbReference type="ARBA" id="ARBA00022801"/>
    </source>
</evidence>
<keyword evidence="1" id="KW-0690">Ribosome biogenesis</keyword>
<evidence type="ECO:0000256" key="1">
    <source>
        <dbReference type="ARBA" id="ARBA00022517"/>
    </source>
</evidence>
<protein>
    <recommendedName>
        <fullName evidence="6">Ribosomal processing cysteine protease Prp</fullName>
    </recommendedName>
</protein>
<dbReference type="GO" id="GO:0006508">
    <property type="term" value="P:proteolysis"/>
    <property type="evidence" value="ECO:0007669"/>
    <property type="project" value="UniProtKB-KW"/>
</dbReference>
<keyword evidence="4" id="KW-0788">Thiol protease</keyword>
<accession>A0A069AQP8</accession>